<proteinExistence type="predicted"/>
<dbReference type="RefSeq" id="WP_151137060.1">
    <property type="nucleotide sequence ID" value="NZ_VZUS01000001.1"/>
</dbReference>
<comment type="caution">
    <text evidence="2">The sequence shown here is derived from an EMBL/GenBank/DDBJ whole genome shotgun (WGS) entry which is preliminary data.</text>
</comment>
<dbReference type="Gene3D" id="3.40.50.1820">
    <property type="entry name" value="alpha/beta hydrolase"/>
    <property type="match status" value="1"/>
</dbReference>
<gene>
    <name evidence="2" type="ORF">Hfx1149_07760</name>
</gene>
<dbReference type="SUPFAM" id="SSF53474">
    <property type="entry name" value="alpha/beta-Hydrolases"/>
    <property type="match status" value="1"/>
</dbReference>
<dbReference type="PANTHER" id="PTHR43194:SF2">
    <property type="entry name" value="PEROXISOMAL MEMBRANE PROTEIN LPX1"/>
    <property type="match status" value="1"/>
</dbReference>
<feature type="domain" description="AB hydrolase-1" evidence="1">
    <location>
        <begin position="23"/>
        <end position="253"/>
    </location>
</feature>
<evidence type="ECO:0000313" key="2">
    <source>
        <dbReference type="EMBL" id="KAB1187933.1"/>
    </source>
</evidence>
<dbReference type="InterPro" id="IPR050228">
    <property type="entry name" value="Carboxylesterase_BioH"/>
</dbReference>
<reference evidence="2" key="1">
    <citation type="submission" date="2019-09" db="EMBL/GenBank/DDBJ databases">
        <title>Genomic analysis of Haloferax sp. CBA1149.</title>
        <authorList>
            <person name="Roh S.W."/>
        </authorList>
    </citation>
    <scope>NUCLEOTIDE SEQUENCE</scope>
    <source>
        <strain evidence="2">CBA1149</strain>
    </source>
</reference>
<protein>
    <submittedName>
        <fullName evidence="2">Alpha/beta hydrolase</fullName>
    </submittedName>
</protein>
<dbReference type="PANTHER" id="PTHR43194">
    <property type="entry name" value="HYDROLASE ALPHA/BETA FOLD FAMILY"/>
    <property type="match status" value="1"/>
</dbReference>
<name>A0A643JWR9_9EURY</name>
<dbReference type="InterPro" id="IPR029058">
    <property type="entry name" value="AB_hydrolase_fold"/>
</dbReference>
<accession>A0A643JWR9</accession>
<dbReference type="InterPro" id="IPR000073">
    <property type="entry name" value="AB_hydrolase_1"/>
</dbReference>
<dbReference type="AlphaFoldDB" id="A0A643JWR9"/>
<sequence>METISSVDGTQIAYERTGSGPPLVLVHGTSADHTRWEIVRSPLEEHATVYAIDRRGRGESGDSPDYALEREFEDVAAVVDSIGEPVILLGHSYGALCSLEAALRTDNLSKLILYEPPFPVGDSFPDTADVVSEMKALYEDDAAEDALVLFFTEVARVPPMELDALRAAPNWPNRVAAVNTVIREVLAPTQYEFDASRFEDLTVPTLLLSGSESAPFLKDAVETLRVVFPNNRVVVFDGHAHAVMNTAPDRFVDEVLVFIQEPS</sequence>
<evidence type="ECO:0000259" key="1">
    <source>
        <dbReference type="Pfam" id="PF12697"/>
    </source>
</evidence>
<dbReference type="GO" id="GO:0016787">
    <property type="term" value="F:hydrolase activity"/>
    <property type="evidence" value="ECO:0007669"/>
    <property type="project" value="UniProtKB-KW"/>
</dbReference>
<organism evidence="2">
    <name type="scientific">Haloferax sp. CBA1149</name>
    <dbReference type="NCBI Taxonomy" id="2650753"/>
    <lineage>
        <taxon>Archaea</taxon>
        <taxon>Methanobacteriati</taxon>
        <taxon>Methanobacteriota</taxon>
        <taxon>Stenosarchaea group</taxon>
        <taxon>Halobacteria</taxon>
        <taxon>Halobacteriales</taxon>
        <taxon>Haloferacaceae</taxon>
        <taxon>Haloferax</taxon>
    </lineage>
</organism>
<keyword evidence="2" id="KW-0378">Hydrolase</keyword>
<dbReference type="Pfam" id="PF12697">
    <property type="entry name" value="Abhydrolase_6"/>
    <property type="match status" value="1"/>
</dbReference>
<dbReference type="EMBL" id="VZUS01000001">
    <property type="protein sequence ID" value="KAB1187933.1"/>
    <property type="molecule type" value="Genomic_DNA"/>
</dbReference>